<gene>
    <name evidence="7" type="ORF">GCM10023116_23120</name>
</gene>
<keyword evidence="6" id="KW-1003">Cell membrane</keyword>
<organism evidence="7 8">
    <name type="scientific">Kistimonas scapharcae</name>
    <dbReference type="NCBI Taxonomy" id="1036133"/>
    <lineage>
        <taxon>Bacteria</taxon>
        <taxon>Pseudomonadati</taxon>
        <taxon>Pseudomonadota</taxon>
        <taxon>Gammaproteobacteria</taxon>
        <taxon>Oceanospirillales</taxon>
        <taxon>Endozoicomonadaceae</taxon>
        <taxon>Kistimonas</taxon>
    </lineage>
</organism>
<feature type="transmembrane region" description="Helical" evidence="6">
    <location>
        <begin position="40"/>
        <end position="66"/>
    </location>
</feature>
<keyword evidence="3 6" id="KW-0812">Transmembrane</keyword>
<comment type="caution">
    <text evidence="7">The sequence shown here is derived from an EMBL/GenBank/DDBJ whole genome shotgun (WGS) entry which is preliminary data.</text>
</comment>
<dbReference type="EMBL" id="BAABFL010000352">
    <property type="protein sequence ID" value="GAA4650029.1"/>
    <property type="molecule type" value="Genomic_DNA"/>
</dbReference>
<evidence type="ECO:0000256" key="3">
    <source>
        <dbReference type="ARBA" id="ARBA00022692"/>
    </source>
</evidence>
<name>A0ABP8V379_9GAMM</name>
<protein>
    <recommendedName>
        <fullName evidence="6">Probable membrane transporter protein</fullName>
    </recommendedName>
</protein>
<feature type="transmembrane region" description="Helical" evidence="6">
    <location>
        <begin position="132"/>
        <end position="149"/>
    </location>
</feature>
<keyword evidence="5 6" id="KW-0472">Membrane</keyword>
<evidence type="ECO:0000313" key="7">
    <source>
        <dbReference type="EMBL" id="GAA4650029.1"/>
    </source>
</evidence>
<keyword evidence="8" id="KW-1185">Reference proteome</keyword>
<dbReference type="InterPro" id="IPR002781">
    <property type="entry name" value="TM_pro_TauE-like"/>
</dbReference>
<proteinExistence type="inferred from homology"/>
<accession>A0ABP8V379</accession>
<feature type="transmembrane region" description="Helical" evidence="6">
    <location>
        <begin position="78"/>
        <end position="98"/>
    </location>
</feature>
<sequence>MLAQGGSMVLMALVMIVKPSTVAPEPGTPVVSLHSKPSAWVGLFLAGVYGGFVQAGVGFMLIAALAGGLRYDLVRANALKVVCTACFSLLALGIFIWYDLVLWVPGLILAVGCMIGAHYSVRFAIQASQATLKWLLFVMVVLACGAAMLDSVG</sequence>
<dbReference type="Pfam" id="PF01925">
    <property type="entry name" value="TauE"/>
    <property type="match status" value="1"/>
</dbReference>
<evidence type="ECO:0000313" key="8">
    <source>
        <dbReference type="Proteomes" id="UP001500604"/>
    </source>
</evidence>
<evidence type="ECO:0000256" key="4">
    <source>
        <dbReference type="ARBA" id="ARBA00022989"/>
    </source>
</evidence>
<dbReference type="RefSeq" id="WP_345196102.1">
    <property type="nucleotide sequence ID" value="NZ_BAABFL010000352.1"/>
</dbReference>
<comment type="subcellular location">
    <subcellularLocation>
        <location evidence="6">Cell membrane</location>
        <topology evidence="6">Multi-pass membrane protein</topology>
    </subcellularLocation>
    <subcellularLocation>
        <location evidence="1">Membrane</location>
        <topology evidence="1">Multi-pass membrane protein</topology>
    </subcellularLocation>
</comment>
<evidence type="ECO:0000256" key="5">
    <source>
        <dbReference type="ARBA" id="ARBA00023136"/>
    </source>
</evidence>
<evidence type="ECO:0000256" key="2">
    <source>
        <dbReference type="ARBA" id="ARBA00009142"/>
    </source>
</evidence>
<evidence type="ECO:0000256" key="6">
    <source>
        <dbReference type="RuleBase" id="RU363041"/>
    </source>
</evidence>
<evidence type="ECO:0000256" key="1">
    <source>
        <dbReference type="ARBA" id="ARBA00004141"/>
    </source>
</evidence>
<comment type="similarity">
    <text evidence="2 6">Belongs to the 4-toluene sulfonate uptake permease (TSUP) (TC 2.A.102) family.</text>
</comment>
<reference evidence="8" key="1">
    <citation type="journal article" date="2019" name="Int. J. Syst. Evol. Microbiol.">
        <title>The Global Catalogue of Microorganisms (GCM) 10K type strain sequencing project: providing services to taxonomists for standard genome sequencing and annotation.</title>
        <authorList>
            <consortium name="The Broad Institute Genomics Platform"/>
            <consortium name="The Broad Institute Genome Sequencing Center for Infectious Disease"/>
            <person name="Wu L."/>
            <person name="Ma J."/>
        </authorList>
    </citation>
    <scope>NUCLEOTIDE SEQUENCE [LARGE SCALE GENOMIC DNA]</scope>
    <source>
        <strain evidence="8">JCM 17805</strain>
    </source>
</reference>
<feature type="transmembrane region" description="Helical" evidence="6">
    <location>
        <begin position="104"/>
        <end position="125"/>
    </location>
</feature>
<keyword evidence="4 6" id="KW-1133">Transmembrane helix</keyword>
<dbReference type="Proteomes" id="UP001500604">
    <property type="component" value="Unassembled WGS sequence"/>
</dbReference>